<keyword evidence="3" id="KW-1185">Reference proteome</keyword>
<organism evidence="2 3">
    <name type="scientific">Discina gigas</name>
    <dbReference type="NCBI Taxonomy" id="1032678"/>
    <lineage>
        <taxon>Eukaryota</taxon>
        <taxon>Fungi</taxon>
        <taxon>Dikarya</taxon>
        <taxon>Ascomycota</taxon>
        <taxon>Pezizomycotina</taxon>
        <taxon>Pezizomycetes</taxon>
        <taxon>Pezizales</taxon>
        <taxon>Discinaceae</taxon>
        <taxon>Discina</taxon>
    </lineage>
</organism>
<name>A0ABR3GLT4_9PEZI</name>
<gene>
    <name evidence="2" type="ORF">Q9L58_004243</name>
</gene>
<accession>A0ABR3GLT4</accession>
<evidence type="ECO:0000313" key="2">
    <source>
        <dbReference type="EMBL" id="KAL0636760.1"/>
    </source>
</evidence>
<comment type="caution">
    <text evidence="2">The sequence shown here is derived from an EMBL/GenBank/DDBJ whole genome shotgun (WGS) entry which is preliminary data.</text>
</comment>
<feature type="region of interest" description="Disordered" evidence="1">
    <location>
        <begin position="43"/>
        <end position="123"/>
    </location>
</feature>
<dbReference type="EMBL" id="JBBBZM010000044">
    <property type="protein sequence ID" value="KAL0636760.1"/>
    <property type="molecule type" value="Genomic_DNA"/>
</dbReference>
<protein>
    <submittedName>
        <fullName evidence="2">Uncharacterized protein</fullName>
    </submittedName>
</protein>
<evidence type="ECO:0000313" key="3">
    <source>
        <dbReference type="Proteomes" id="UP001447188"/>
    </source>
</evidence>
<feature type="compositionally biased region" description="Basic and acidic residues" evidence="1">
    <location>
        <begin position="48"/>
        <end position="60"/>
    </location>
</feature>
<dbReference type="Proteomes" id="UP001447188">
    <property type="component" value="Unassembled WGS sequence"/>
</dbReference>
<proteinExistence type="predicted"/>
<feature type="compositionally biased region" description="Polar residues" evidence="1">
    <location>
        <begin position="63"/>
        <end position="73"/>
    </location>
</feature>
<reference evidence="2 3" key="1">
    <citation type="submission" date="2024-02" db="EMBL/GenBank/DDBJ databases">
        <title>Discinaceae phylogenomics.</title>
        <authorList>
            <person name="Dirks A.C."/>
            <person name="James T.Y."/>
        </authorList>
    </citation>
    <scope>NUCLEOTIDE SEQUENCE [LARGE SCALE GENOMIC DNA]</scope>
    <source>
        <strain evidence="2 3">ACD0624</strain>
    </source>
</reference>
<evidence type="ECO:0000256" key="1">
    <source>
        <dbReference type="SAM" id="MobiDB-lite"/>
    </source>
</evidence>
<sequence>MFEEPSSPSTNAKPPMLKIRTILSGAVALLLFASTLISSLHAFNDETPGEKDNPASDREPSIYSPSHTQSSVSQRHHDEARMPLSGFHSEQDSHSGAVELDSYPVEGYQPRGYTGRYQRPGET</sequence>